<comment type="caution">
    <text evidence="1">The sequence shown here is derived from an EMBL/GenBank/DDBJ whole genome shotgun (WGS) entry which is preliminary data.</text>
</comment>
<accession>A0ACB5R469</accession>
<reference evidence="1" key="1">
    <citation type="submission" date="2021-09" db="EMBL/GenBank/DDBJ databases">
        <title>Isolation and characterization of 3-chlorobenzoate degrading bacteria from soils in Shizuoka.</title>
        <authorList>
            <person name="Ifat A."/>
            <person name="Ogawa N."/>
            <person name="Kimbara K."/>
            <person name="Moriuchi R."/>
            <person name="Dohra H."/>
            <person name="Shintani M."/>
        </authorList>
    </citation>
    <scope>NUCLEOTIDE SEQUENCE</scope>
    <source>
        <strain evidence="1">19CS2-2</strain>
    </source>
</reference>
<evidence type="ECO:0000313" key="2">
    <source>
        <dbReference type="Proteomes" id="UP001055013"/>
    </source>
</evidence>
<keyword evidence="2" id="KW-1185">Reference proteome</keyword>
<proteinExistence type="predicted"/>
<gene>
    <name evidence="1" type="ORF">CBA19CS22_35080</name>
</gene>
<dbReference type="Proteomes" id="UP001055013">
    <property type="component" value="Unassembled WGS sequence"/>
</dbReference>
<dbReference type="EMBL" id="BPUR01000032">
    <property type="protein sequence ID" value="GJH21880.1"/>
    <property type="molecule type" value="Genomic_DNA"/>
</dbReference>
<evidence type="ECO:0000313" key="1">
    <source>
        <dbReference type="EMBL" id="GJH21880.1"/>
    </source>
</evidence>
<name>A0ACB5R469_9BURK</name>
<sequence>MVARPSDRPSNRRGVIAFSTSSSAHTAHLTLAGHRPDRERLPAIFPRQSTMYQLSFSGSAHSFRTMLEVLRFLRDDASVAAVDAAEIALTFFSHPVSVTRYNGTLTVRRPGTATSLFLSLIDEIDAAYFRPSFTALEAWQIRREHWQLLYLAFDLAREPLYLFSSDQMAQSNEEAAKSGRRGLDLFELLQDESERRFGFRYAGPVLDNRQSNGRHEVHVAYALAAGKPVPQAVIDDYASLSKFDSDLQWAKPLLVVPELRGALPLAKLVPLATVMRHSKQAITSDNAALLAMLMGLVPNSPTTVEVDDLLYAKGILEAHPLPEAYLKPVDVGLPTCQFAEVLRRTLADSARDNRLAELEKARKSGSISARRFQLDSQLAILDHGRHTHTFANEFAKAVQTADMSYLLSILDRPDDANRATKQAVREVFGIKLIGVRAAARRRGIFQLAGMDAAQQDEWEALSVSQREARRVAREVTRAREVAEMSRVRAEDGAVLTGAEWVDRTIADGFSQIVSLRHGTSVRYALADPVRQLQVSLRANDGTLAYARVALEQRAS</sequence>
<organism evidence="1 2">
    <name type="scientific">Caballeronia novacaledonica</name>
    <dbReference type="NCBI Taxonomy" id="1544861"/>
    <lineage>
        <taxon>Bacteria</taxon>
        <taxon>Pseudomonadati</taxon>
        <taxon>Pseudomonadota</taxon>
        <taxon>Betaproteobacteria</taxon>
        <taxon>Burkholderiales</taxon>
        <taxon>Burkholderiaceae</taxon>
        <taxon>Caballeronia</taxon>
    </lineage>
</organism>
<protein>
    <submittedName>
        <fullName evidence="1">Uncharacterized protein</fullName>
    </submittedName>
</protein>